<dbReference type="SUPFAM" id="SSF111331">
    <property type="entry name" value="NAD kinase/diacylglycerol kinase-like"/>
    <property type="match status" value="1"/>
</dbReference>
<proteinExistence type="inferred from homology"/>
<dbReference type="GO" id="GO:0019674">
    <property type="term" value="P:NAD+ metabolic process"/>
    <property type="evidence" value="ECO:0007669"/>
    <property type="project" value="TreeGrafter"/>
</dbReference>
<comment type="similarity">
    <text evidence="1">Belongs to the NAD kinase family.</text>
</comment>
<dbReference type="GO" id="GO:0006741">
    <property type="term" value="P:NADP+ biosynthetic process"/>
    <property type="evidence" value="ECO:0007669"/>
    <property type="project" value="InterPro"/>
</dbReference>
<evidence type="ECO:0000313" key="2">
    <source>
        <dbReference type="EMBL" id="KAF0914776.1"/>
    </source>
</evidence>
<dbReference type="EMBL" id="SPHZ02000006">
    <property type="protein sequence ID" value="KAF0914776.1"/>
    <property type="molecule type" value="Genomic_DNA"/>
</dbReference>
<comment type="caution">
    <text evidence="2">The sequence shown here is derived from an EMBL/GenBank/DDBJ whole genome shotgun (WGS) entry which is preliminary data.</text>
</comment>
<sequence length="225" mass="25001">MALRRVLLFLKPFDVYPPRPLAGASSPTSAPPLPLRVSNPKVLSYLDDRCRVHKETINLCKSVLQRKSLDWISVHRNDLSNPIDDVDLVISVGGDGTLLRASHFLNSSIPVLGVNSDPTCPDEVDELTDEFDARRSTGHLCAATAANFEQGRNIYWINCCYAIGGRSLTLDLPALRDFLALVEHKPATHLGETMSYYFQVKNEVDRISALELFSLPVNFHPSSNQ</sequence>
<evidence type="ECO:0000256" key="1">
    <source>
        <dbReference type="ARBA" id="ARBA00010995"/>
    </source>
</evidence>
<dbReference type="PANTHER" id="PTHR13158:SF5">
    <property type="entry name" value="NAD KINASE 2, MITOCHONDRIAL"/>
    <property type="match status" value="1"/>
</dbReference>
<gene>
    <name evidence="2" type="ORF">E2562_031382</name>
</gene>
<dbReference type="GO" id="GO:0005739">
    <property type="term" value="C:mitochondrion"/>
    <property type="evidence" value="ECO:0007669"/>
    <property type="project" value="TreeGrafter"/>
</dbReference>
<dbReference type="InterPro" id="IPR017438">
    <property type="entry name" value="ATP-NAD_kinase_N"/>
</dbReference>
<reference evidence="2 3" key="1">
    <citation type="submission" date="2019-11" db="EMBL/GenBank/DDBJ databases">
        <title>Whole genome sequence of Oryza granulata.</title>
        <authorList>
            <person name="Li W."/>
        </authorList>
    </citation>
    <scope>NUCLEOTIDE SEQUENCE [LARGE SCALE GENOMIC DNA]</scope>
    <source>
        <strain evidence="3">cv. Menghai</strain>
        <tissue evidence="2">Leaf</tissue>
    </source>
</reference>
<dbReference type="InterPro" id="IPR016064">
    <property type="entry name" value="NAD/diacylglycerol_kinase_sf"/>
</dbReference>
<dbReference type="OrthoDB" id="185618at2759"/>
<evidence type="ECO:0000313" key="3">
    <source>
        <dbReference type="Proteomes" id="UP000479710"/>
    </source>
</evidence>
<dbReference type="Gene3D" id="3.40.50.10330">
    <property type="entry name" value="Probable inorganic polyphosphate/atp-NAD kinase, domain 1"/>
    <property type="match status" value="1"/>
</dbReference>
<evidence type="ECO:0008006" key="4">
    <source>
        <dbReference type="Google" id="ProtNLM"/>
    </source>
</evidence>
<name>A0A6G1DQS7_9ORYZ</name>
<dbReference type="FunFam" id="3.40.50.10330:FF:000027">
    <property type="entry name" value="NADH kinase"/>
    <property type="match status" value="1"/>
</dbReference>
<dbReference type="Proteomes" id="UP000479710">
    <property type="component" value="Unassembled WGS sequence"/>
</dbReference>
<dbReference type="AlphaFoldDB" id="A0A6G1DQS7"/>
<protein>
    <recommendedName>
        <fullName evidence="4">NADH kinase</fullName>
    </recommendedName>
</protein>
<keyword evidence="3" id="KW-1185">Reference proteome</keyword>
<organism evidence="2 3">
    <name type="scientific">Oryza meyeriana var. granulata</name>
    <dbReference type="NCBI Taxonomy" id="110450"/>
    <lineage>
        <taxon>Eukaryota</taxon>
        <taxon>Viridiplantae</taxon>
        <taxon>Streptophyta</taxon>
        <taxon>Embryophyta</taxon>
        <taxon>Tracheophyta</taxon>
        <taxon>Spermatophyta</taxon>
        <taxon>Magnoliopsida</taxon>
        <taxon>Liliopsida</taxon>
        <taxon>Poales</taxon>
        <taxon>Poaceae</taxon>
        <taxon>BOP clade</taxon>
        <taxon>Oryzoideae</taxon>
        <taxon>Oryzeae</taxon>
        <taxon>Oryzinae</taxon>
        <taxon>Oryza</taxon>
        <taxon>Oryza meyeriana</taxon>
    </lineage>
</organism>
<accession>A0A6G1DQS7</accession>
<dbReference type="GO" id="GO:0003951">
    <property type="term" value="F:NAD+ kinase activity"/>
    <property type="evidence" value="ECO:0007669"/>
    <property type="project" value="InterPro"/>
</dbReference>
<dbReference type="InterPro" id="IPR002504">
    <property type="entry name" value="NADK"/>
</dbReference>
<dbReference type="PANTHER" id="PTHR13158">
    <property type="match status" value="1"/>
</dbReference>
<dbReference type="Pfam" id="PF01513">
    <property type="entry name" value="NAD_kinase"/>
    <property type="match status" value="1"/>
</dbReference>